<keyword evidence="2" id="KW-1185">Reference proteome</keyword>
<proteinExistence type="predicted"/>
<evidence type="ECO:0000313" key="2">
    <source>
        <dbReference type="Proteomes" id="UP001066276"/>
    </source>
</evidence>
<organism evidence="1 2">
    <name type="scientific">Pleurodeles waltl</name>
    <name type="common">Iberian ribbed newt</name>
    <dbReference type="NCBI Taxonomy" id="8319"/>
    <lineage>
        <taxon>Eukaryota</taxon>
        <taxon>Metazoa</taxon>
        <taxon>Chordata</taxon>
        <taxon>Craniata</taxon>
        <taxon>Vertebrata</taxon>
        <taxon>Euteleostomi</taxon>
        <taxon>Amphibia</taxon>
        <taxon>Batrachia</taxon>
        <taxon>Caudata</taxon>
        <taxon>Salamandroidea</taxon>
        <taxon>Salamandridae</taxon>
        <taxon>Pleurodelinae</taxon>
        <taxon>Pleurodeles</taxon>
    </lineage>
</organism>
<dbReference type="AlphaFoldDB" id="A0AAV7W9N2"/>
<gene>
    <name evidence="1" type="ORF">NDU88_004690</name>
</gene>
<name>A0AAV7W9N2_PLEWA</name>
<comment type="caution">
    <text evidence="1">The sequence shown here is derived from an EMBL/GenBank/DDBJ whole genome shotgun (WGS) entry which is preliminary data.</text>
</comment>
<evidence type="ECO:0000313" key="1">
    <source>
        <dbReference type="EMBL" id="KAJ1209312.1"/>
    </source>
</evidence>
<protein>
    <submittedName>
        <fullName evidence="1">Uncharacterized protein</fullName>
    </submittedName>
</protein>
<accession>A0AAV7W9N2</accession>
<sequence length="215" mass="25161">MEKDGSQEDLIRKIVSEELKAVVQECLKQALGRRKGVDEEEFYCLLEDENCFRGPGGKCLSKRRHLMEILDKLGVHSSSRKKGTLRGAIESQLDAEKYYFSGEFDNEDDDEYVLDLEYKDELEDELGNNFKTRNSEDLLDPLGEKLFEPKNIRHHRGKEWWPLEHVASYIKDRLCKPLEKDERNIMRAECSRPVIDEKVCLTPNLDPEMISYLFK</sequence>
<dbReference type="Proteomes" id="UP001066276">
    <property type="component" value="Chromosome 1_2"/>
</dbReference>
<dbReference type="EMBL" id="JANPWB010000002">
    <property type="protein sequence ID" value="KAJ1209312.1"/>
    <property type="molecule type" value="Genomic_DNA"/>
</dbReference>
<reference evidence="1" key="1">
    <citation type="journal article" date="2022" name="bioRxiv">
        <title>Sequencing and chromosome-scale assembly of the giantPleurodeles waltlgenome.</title>
        <authorList>
            <person name="Brown T."/>
            <person name="Elewa A."/>
            <person name="Iarovenko S."/>
            <person name="Subramanian E."/>
            <person name="Araus A.J."/>
            <person name="Petzold A."/>
            <person name="Susuki M."/>
            <person name="Suzuki K.-i.T."/>
            <person name="Hayashi T."/>
            <person name="Toyoda A."/>
            <person name="Oliveira C."/>
            <person name="Osipova E."/>
            <person name="Leigh N.D."/>
            <person name="Simon A."/>
            <person name="Yun M.H."/>
        </authorList>
    </citation>
    <scope>NUCLEOTIDE SEQUENCE</scope>
    <source>
        <strain evidence="1">20211129_DDA</strain>
        <tissue evidence="1">Liver</tissue>
    </source>
</reference>